<feature type="region of interest" description="Disordered" evidence="1">
    <location>
        <begin position="266"/>
        <end position="285"/>
    </location>
</feature>
<feature type="compositionally biased region" description="Acidic residues" evidence="1">
    <location>
        <begin position="275"/>
        <end position="284"/>
    </location>
</feature>
<evidence type="ECO:0000313" key="4">
    <source>
        <dbReference type="Proteomes" id="UP000722791"/>
    </source>
</evidence>
<dbReference type="AlphaFoldDB" id="A0A8J4LQ32"/>
<keyword evidence="2" id="KW-1133">Transmembrane helix</keyword>
<feature type="transmembrane region" description="Helical" evidence="2">
    <location>
        <begin position="450"/>
        <end position="469"/>
    </location>
</feature>
<keyword evidence="2" id="KW-0812">Transmembrane</keyword>
<accession>A0A8J4LQ32</accession>
<protein>
    <submittedName>
        <fullName evidence="3">Uncharacterized protein</fullName>
    </submittedName>
</protein>
<proteinExistence type="predicted"/>
<comment type="caution">
    <text evidence="3">The sequence shown here is derived from an EMBL/GenBank/DDBJ whole genome shotgun (WGS) entry which is preliminary data.</text>
</comment>
<evidence type="ECO:0000256" key="1">
    <source>
        <dbReference type="SAM" id="MobiDB-lite"/>
    </source>
</evidence>
<sequence length="652" mass="69220">MIHSAAARGSHLQDRLRRPSKRVTTRLLLAVACLQAICDAHQTATTADFLDALARSQPSLPGSVSDIFPASIQTVTPGIATDRYAQHYDPARSPAAIIQNSAKLTGAVALLDHQELEHLDEKGQDRVLVDLGSASRGLLLLSTGVEVVLEHMAFAGFELNLTQITTMPTQVADGLGGKNDAQAGRANLRDDALASNLVATLISECLMHRASRGTLVLNDVVLALGHCTTAELDTGAESALALLERGIQGDPNTQLRAATGFGKDARGHLATQPQQDEDEAEVDFGESRVDASRHFLRGPGRAATTTSATTITMDRWLEQDVEQKQQSETQADAMQSTAAAPAPESGSRRISHVGPLSGRFLTKGGAVIELRDTFLWCTGDAVAGVDIDVATDINDAFLVDDIAIADAAAAGHRGGARKMGHGRRRLMAAVRSSQVLPAVQPKLIGVKLDMVQGLFLMGVVMVVVSGVWLRRLFSCACFAPSGQAPAAAPDTIRMQNGSRSFHKPSTSLACNSQNHALSALSRFSAQLRKGDDPSVRDGSIRRGSMLFRIGADSSVRGGGGGEGRGGGGRHQPYVPELPALVKELSEVKPAGQGRLAITLQGVWQHQQRVVVKVLTHAEDCCYMLEQVGEVWTRLTHANIVTCIAAETFPVSA</sequence>
<feature type="compositionally biased region" description="Polar residues" evidence="1">
    <location>
        <begin position="326"/>
        <end position="338"/>
    </location>
</feature>
<evidence type="ECO:0000256" key="2">
    <source>
        <dbReference type="SAM" id="Phobius"/>
    </source>
</evidence>
<feature type="region of interest" description="Disordered" evidence="1">
    <location>
        <begin position="320"/>
        <end position="353"/>
    </location>
</feature>
<evidence type="ECO:0000313" key="3">
    <source>
        <dbReference type="EMBL" id="GIM05286.1"/>
    </source>
</evidence>
<feature type="non-terminal residue" evidence="3">
    <location>
        <position position="652"/>
    </location>
</feature>
<keyword evidence="2" id="KW-0472">Membrane</keyword>
<dbReference type="EMBL" id="BNCQ01000018">
    <property type="protein sequence ID" value="GIM05286.1"/>
    <property type="molecule type" value="Genomic_DNA"/>
</dbReference>
<reference evidence="3" key="1">
    <citation type="journal article" date="2021" name="Proc. Natl. Acad. Sci. U.S.A.">
        <title>Three genomes in the algal genus Volvox reveal the fate of a haploid sex-determining region after a transition to homothallism.</title>
        <authorList>
            <person name="Yamamoto K."/>
            <person name="Hamaji T."/>
            <person name="Kawai-Toyooka H."/>
            <person name="Matsuzaki R."/>
            <person name="Takahashi F."/>
            <person name="Nishimura Y."/>
            <person name="Kawachi M."/>
            <person name="Noguchi H."/>
            <person name="Minakuchi Y."/>
            <person name="Umen J.G."/>
            <person name="Toyoda A."/>
            <person name="Nozaki H."/>
        </authorList>
    </citation>
    <scope>NUCLEOTIDE SEQUENCE</scope>
    <source>
        <strain evidence="3">NIES-3785</strain>
    </source>
</reference>
<organism evidence="3 4">
    <name type="scientific">Volvox reticuliferus</name>
    <dbReference type="NCBI Taxonomy" id="1737510"/>
    <lineage>
        <taxon>Eukaryota</taxon>
        <taxon>Viridiplantae</taxon>
        <taxon>Chlorophyta</taxon>
        <taxon>core chlorophytes</taxon>
        <taxon>Chlorophyceae</taxon>
        <taxon>CS clade</taxon>
        <taxon>Chlamydomonadales</taxon>
        <taxon>Volvocaceae</taxon>
        <taxon>Volvox</taxon>
    </lineage>
</organism>
<dbReference type="Proteomes" id="UP000722791">
    <property type="component" value="Unassembled WGS sequence"/>
</dbReference>
<gene>
    <name evidence="3" type="ORF">Vretimale_9739</name>
</gene>
<name>A0A8J4LQ32_9CHLO</name>